<name>H5TCG8_9ALTE</name>
<evidence type="ECO:0000256" key="3">
    <source>
        <dbReference type="ARBA" id="ARBA00023239"/>
    </source>
</evidence>
<feature type="domain" description="HpcH/HpaI aldolase/citrate lyase" evidence="4">
    <location>
        <begin position="25"/>
        <end position="234"/>
    </location>
</feature>
<dbReference type="OrthoDB" id="86160at2"/>
<keyword evidence="3" id="KW-0456">Lyase</keyword>
<dbReference type="Gene3D" id="3.20.20.60">
    <property type="entry name" value="Phosphoenolpyruvate-binding domains"/>
    <property type="match status" value="1"/>
</dbReference>
<keyword evidence="2" id="KW-0479">Metal-binding</keyword>
<dbReference type="InterPro" id="IPR005000">
    <property type="entry name" value="Aldolase/citrate-lyase_domain"/>
</dbReference>
<dbReference type="GO" id="GO:0005737">
    <property type="term" value="C:cytoplasm"/>
    <property type="evidence" value="ECO:0007669"/>
    <property type="project" value="TreeGrafter"/>
</dbReference>
<dbReference type="Pfam" id="PF03328">
    <property type="entry name" value="HpcH_HpaI"/>
    <property type="match status" value="1"/>
</dbReference>
<dbReference type="SUPFAM" id="SSF51621">
    <property type="entry name" value="Phosphoenolpyruvate/pyruvate domain"/>
    <property type="match status" value="1"/>
</dbReference>
<dbReference type="eggNOG" id="COG3836">
    <property type="taxonomic scope" value="Bacteria"/>
</dbReference>
<dbReference type="PANTHER" id="PTHR30502:SF0">
    <property type="entry name" value="PHOSPHOENOLPYRUVATE CARBOXYLASE FAMILY PROTEIN"/>
    <property type="match status" value="1"/>
</dbReference>
<evidence type="ECO:0000313" key="5">
    <source>
        <dbReference type="EMBL" id="GAB55995.1"/>
    </source>
</evidence>
<protein>
    <recommendedName>
        <fullName evidence="4">HpcH/HpaI aldolase/citrate lyase domain-containing protein</fullName>
    </recommendedName>
</protein>
<dbReference type="GO" id="GO:0046872">
    <property type="term" value="F:metal ion binding"/>
    <property type="evidence" value="ECO:0007669"/>
    <property type="project" value="UniProtKB-KW"/>
</dbReference>
<reference evidence="5 6" key="2">
    <citation type="journal article" date="2017" name="Antonie Van Leeuwenhoek">
        <title>Rhizobium rhizosphaerae sp. nov., a novel species isolated from rice rhizosphere.</title>
        <authorList>
            <person name="Zhao J.J."/>
            <person name="Zhang J."/>
            <person name="Zhang R.J."/>
            <person name="Zhang C.W."/>
            <person name="Yin H.Q."/>
            <person name="Zhang X.X."/>
        </authorList>
    </citation>
    <scope>NUCLEOTIDE SEQUENCE [LARGE SCALE GENOMIC DNA]</scope>
    <source>
        <strain evidence="5 6">ACAM 611</strain>
    </source>
</reference>
<organism evidence="5 6">
    <name type="scientific">Glaciecola punicea ACAM 611</name>
    <dbReference type="NCBI Taxonomy" id="1121923"/>
    <lineage>
        <taxon>Bacteria</taxon>
        <taxon>Pseudomonadati</taxon>
        <taxon>Pseudomonadota</taxon>
        <taxon>Gammaproteobacteria</taxon>
        <taxon>Alteromonadales</taxon>
        <taxon>Alteromonadaceae</taxon>
        <taxon>Glaciecola</taxon>
    </lineage>
</organism>
<comment type="similarity">
    <text evidence="1">Belongs to the HpcH/HpaI aldolase family.</text>
</comment>
<dbReference type="STRING" id="56804.BAE46_06580"/>
<dbReference type="AlphaFoldDB" id="H5TCG8"/>
<dbReference type="InterPro" id="IPR050251">
    <property type="entry name" value="HpcH-HpaI_aldolase"/>
</dbReference>
<comment type="caution">
    <text evidence="5">The sequence shown here is derived from an EMBL/GenBank/DDBJ whole genome shotgun (WGS) entry which is preliminary data.</text>
</comment>
<dbReference type="InterPro" id="IPR040442">
    <property type="entry name" value="Pyrv_kinase-like_dom_sf"/>
</dbReference>
<dbReference type="EMBL" id="BAET01000019">
    <property type="protein sequence ID" value="GAB55995.1"/>
    <property type="molecule type" value="Genomic_DNA"/>
</dbReference>
<evidence type="ECO:0000313" key="6">
    <source>
        <dbReference type="Proteomes" id="UP000053586"/>
    </source>
</evidence>
<accession>H5TCG8</accession>
<dbReference type="RefSeq" id="WP_006005658.1">
    <property type="nucleotide sequence ID" value="NZ_BAET01000019.1"/>
</dbReference>
<dbReference type="PANTHER" id="PTHR30502">
    <property type="entry name" value="2-KETO-3-DEOXY-L-RHAMNONATE ALDOLASE"/>
    <property type="match status" value="1"/>
</dbReference>
<reference evidence="5 6" key="1">
    <citation type="journal article" date="2012" name="J. Bacteriol.">
        <title>Genome sequence of proteorhodopsin-containing sea ice bacterium Glaciecola punicea ACAM 611T.</title>
        <authorList>
            <person name="Qin Q.-L."/>
            <person name="Xie B.-B."/>
            <person name="Shu Y.-L."/>
            <person name="Rong J.-C."/>
            <person name="Zhao D.-L."/>
            <person name="Zhang X.-Y."/>
            <person name="Chen X.-L."/>
            <person name="Zhou B.-C."/>
            <person name="Zhanga Y.-Z."/>
        </authorList>
    </citation>
    <scope>NUCLEOTIDE SEQUENCE [LARGE SCALE GENOMIC DNA]</scope>
    <source>
        <strain evidence="5 6">ACAM 611</strain>
    </source>
</reference>
<dbReference type="GO" id="GO:0016832">
    <property type="term" value="F:aldehyde-lyase activity"/>
    <property type="evidence" value="ECO:0007669"/>
    <property type="project" value="TreeGrafter"/>
</dbReference>
<dbReference type="Proteomes" id="UP000053586">
    <property type="component" value="Unassembled WGS sequence"/>
</dbReference>
<keyword evidence="6" id="KW-1185">Reference proteome</keyword>
<evidence type="ECO:0000256" key="2">
    <source>
        <dbReference type="ARBA" id="ARBA00022723"/>
    </source>
</evidence>
<evidence type="ECO:0000256" key="1">
    <source>
        <dbReference type="ARBA" id="ARBA00005568"/>
    </source>
</evidence>
<dbReference type="InterPro" id="IPR015813">
    <property type="entry name" value="Pyrv/PenolPyrv_kinase-like_dom"/>
</dbReference>
<gene>
    <name evidence="5" type="ORF">GPUN_1879</name>
</gene>
<evidence type="ECO:0000259" key="4">
    <source>
        <dbReference type="Pfam" id="PF03328"/>
    </source>
</evidence>
<proteinExistence type="inferred from homology"/>
<sequence length="255" mass="28194">MHEFKQALATKQPLLGTFIKTPHFHNTEVLSKLGFATLCLDAEHAPFDRRDLDTCILAAKANGQHVLVRIPNDHHETILNTLDLGADGIVIPHVKSAQQLEHIVKQCYYGHNGRGYAGSTRMAGYTTNNMQQNLAHNAKNTAVIAQIEDIDALDQLEAICQVKGVDCLFIGRMDLTVALGETDPNAPNVLKTVAKIVEVANKYELATGMFIANLDELDHWLKQRVSLFLLGSDHSFMLAGAKQLQTKFEQAKQSQ</sequence>